<dbReference type="RefSeq" id="WP_094549671.1">
    <property type="nucleotide sequence ID" value="NZ_MQWB01000001.1"/>
</dbReference>
<dbReference type="Proteomes" id="UP000216446">
    <property type="component" value="Unassembled WGS sequence"/>
</dbReference>
<evidence type="ECO:0000313" key="2">
    <source>
        <dbReference type="EMBL" id="OZC03848.1"/>
    </source>
</evidence>
<name>A0A259U1X8_9BACT</name>
<feature type="chain" id="PRO_5013192599" evidence="1">
    <location>
        <begin position="33"/>
        <end position="99"/>
    </location>
</feature>
<feature type="signal peptide" evidence="1">
    <location>
        <begin position="1"/>
        <end position="32"/>
    </location>
</feature>
<gene>
    <name evidence="2" type="ORF">BSZ36_13140</name>
</gene>
<reference evidence="2 3" key="1">
    <citation type="submission" date="2016-11" db="EMBL/GenBank/DDBJ databases">
        <title>Study of marine rhodopsin-containing bacteria.</title>
        <authorList>
            <person name="Yoshizawa S."/>
            <person name="Kumagai Y."/>
            <person name="Kogure K."/>
        </authorList>
    </citation>
    <scope>NUCLEOTIDE SEQUENCE [LARGE SCALE GENOMIC DNA]</scope>
    <source>
        <strain evidence="2 3">SG-29</strain>
    </source>
</reference>
<dbReference type="InParanoid" id="A0A259U1X8"/>
<organism evidence="2 3">
    <name type="scientific">Rubricoccus marinus</name>
    <dbReference type="NCBI Taxonomy" id="716817"/>
    <lineage>
        <taxon>Bacteria</taxon>
        <taxon>Pseudomonadati</taxon>
        <taxon>Rhodothermota</taxon>
        <taxon>Rhodothermia</taxon>
        <taxon>Rhodothermales</taxon>
        <taxon>Rubricoccaceae</taxon>
        <taxon>Rubricoccus</taxon>
    </lineage>
</organism>
<dbReference type="AlphaFoldDB" id="A0A259U1X8"/>
<evidence type="ECO:0000313" key="3">
    <source>
        <dbReference type="Proteomes" id="UP000216446"/>
    </source>
</evidence>
<protein>
    <submittedName>
        <fullName evidence="2">Uncharacterized protein</fullName>
    </submittedName>
</protein>
<proteinExistence type="predicted"/>
<dbReference type="EMBL" id="MQWB01000001">
    <property type="protein sequence ID" value="OZC03848.1"/>
    <property type="molecule type" value="Genomic_DNA"/>
</dbReference>
<keyword evidence="1" id="KW-0732">Signal</keyword>
<sequence>MSTPHKTVTRRESLKRVAGALALGLGAPTAFAATAPEEDGDYRLAFYKPGQGEPYLIITMENVQAEMLGRGDGRSLMKMERLTGRAPEALGTARIKVKF</sequence>
<comment type="caution">
    <text evidence="2">The sequence shown here is derived from an EMBL/GenBank/DDBJ whole genome shotgun (WGS) entry which is preliminary data.</text>
</comment>
<evidence type="ECO:0000256" key="1">
    <source>
        <dbReference type="SAM" id="SignalP"/>
    </source>
</evidence>
<dbReference type="PROSITE" id="PS51318">
    <property type="entry name" value="TAT"/>
    <property type="match status" value="1"/>
</dbReference>
<accession>A0A259U1X8</accession>
<dbReference type="InterPro" id="IPR006311">
    <property type="entry name" value="TAT_signal"/>
</dbReference>
<keyword evidence="3" id="KW-1185">Reference proteome</keyword>